<name>A0A024VMH8_PLAFA</name>
<dbReference type="EMBL" id="KI927945">
    <property type="protein sequence ID" value="ETW29919.1"/>
    <property type="molecule type" value="Genomic_DNA"/>
</dbReference>
<evidence type="ECO:0000313" key="2">
    <source>
        <dbReference type="Proteomes" id="UP000030656"/>
    </source>
</evidence>
<reference evidence="1 2" key="1">
    <citation type="submission" date="2013-02" db="EMBL/GenBank/DDBJ databases">
        <title>The Genome Annotation of Plasmodium falciparum FCH/4.</title>
        <authorList>
            <consortium name="The Broad Institute Genome Sequencing Platform"/>
            <consortium name="The Broad Institute Genome Sequencing Center for Infectious Disease"/>
            <person name="Neafsey D."/>
            <person name="Hoffman S."/>
            <person name="Volkman S."/>
            <person name="Rosenthal P."/>
            <person name="Walker B."/>
            <person name="Young S.K."/>
            <person name="Zeng Q."/>
            <person name="Gargeya S."/>
            <person name="Fitzgerald M."/>
            <person name="Haas B."/>
            <person name="Abouelleil A."/>
            <person name="Allen A.W."/>
            <person name="Alvarado L."/>
            <person name="Arachchi H.M."/>
            <person name="Berlin A.M."/>
            <person name="Chapman S.B."/>
            <person name="Gainer-Dewar J."/>
            <person name="Goldberg J."/>
            <person name="Griggs A."/>
            <person name="Gujja S."/>
            <person name="Hansen M."/>
            <person name="Howarth C."/>
            <person name="Imamovic A."/>
            <person name="Ireland A."/>
            <person name="Larimer J."/>
            <person name="McCowan C."/>
            <person name="Murphy C."/>
            <person name="Pearson M."/>
            <person name="Poon T.W."/>
            <person name="Priest M."/>
            <person name="Roberts A."/>
            <person name="Saif S."/>
            <person name="Shea T."/>
            <person name="Sisk P."/>
            <person name="Sykes S."/>
            <person name="Wortman J."/>
            <person name="Nusbaum C."/>
            <person name="Birren B."/>
        </authorList>
    </citation>
    <scope>NUCLEOTIDE SEQUENCE [LARGE SCALE GENOMIC DNA]</scope>
    <source>
        <strain evidence="1 2">FCH/4</strain>
    </source>
</reference>
<dbReference type="Proteomes" id="UP000030656">
    <property type="component" value="Unassembled WGS sequence"/>
</dbReference>
<proteinExistence type="predicted"/>
<evidence type="ECO:0000313" key="1">
    <source>
        <dbReference type="EMBL" id="ETW29919.1"/>
    </source>
</evidence>
<dbReference type="OrthoDB" id="375083at2759"/>
<protein>
    <submittedName>
        <fullName evidence="1">Uncharacterized protein</fullName>
    </submittedName>
</protein>
<accession>A0A024VMH8</accession>
<organism evidence="1 2">
    <name type="scientific">Plasmodium falciparum FCH/4</name>
    <dbReference type="NCBI Taxonomy" id="1036724"/>
    <lineage>
        <taxon>Eukaryota</taxon>
        <taxon>Sar</taxon>
        <taxon>Alveolata</taxon>
        <taxon>Apicomplexa</taxon>
        <taxon>Aconoidasida</taxon>
        <taxon>Haemosporida</taxon>
        <taxon>Plasmodiidae</taxon>
        <taxon>Plasmodium</taxon>
        <taxon>Plasmodium (Laverania)</taxon>
    </lineage>
</organism>
<sequence>MDFMKSYSSQIKEIIKLKDSINSYMMSETELYLERLNKIEIKNQLLFSKISSINNSLEQLAYKYGLVVI</sequence>
<gene>
    <name evidence="1" type="ORF">PFFCH_02692</name>
</gene>
<dbReference type="AlphaFoldDB" id="A0A024VMH8"/>
<reference evidence="1 2" key="2">
    <citation type="submission" date="2013-02" db="EMBL/GenBank/DDBJ databases">
        <title>The Genome Sequence of Plasmodium falciparum FCH/4.</title>
        <authorList>
            <consortium name="The Broad Institute Genome Sequencing Platform"/>
            <consortium name="The Broad Institute Genome Sequencing Center for Infectious Disease"/>
            <person name="Neafsey D."/>
            <person name="Cheeseman I."/>
            <person name="Volkman S."/>
            <person name="Adams J."/>
            <person name="Walker B."/>
            <person name="Young S.K."/>
            <person name="Zeng Q."/>
            <person name="Gargeya S."/>
            <person name="Fitzgerald M."/>
            <person name="Haas B."/>
            <person name="Abouelleil A."/>
            <person name="Alvarado L."/>
            <person name="Arachchi H.M."/>
            <person name="Berlin A.M."/>
            <person name="Chapman S.B."/>
            <person name="Dewar J."/>
            <person name="Goldberg J."/>
            <person name="Griggs A."/>
            <person name="Gujja S."/>
            <person name="Hansen M."/>
            <person name="Howarth C."/>
            <person name="Imamovic A."/>
            <person name="Larimer J."/>
            <person name="McCowan C."/>
            <person name="Murphy C."/>
            <person name="Neiman D."/>
            <person name="Pearson M."/>
            <person name="Priest M."/>
            <person name="Roberts A."/>
            <person name="Saif S."/>
            <person name="Shea T."/>
            <person name="Sisk P."/>
            <person name="Sykes S."/>
            <person name="Wortman J."/>
            <person name="Nusbaum C."/>
            <person name="Birren B."/>
        </authorList>
    </citation>
    <scope>NUCLEOTIDE SEQUENCE [LARGE SCALE GENOMIC DNA]</scope>
    <source>
        <strain evidence="1 2">FCH/4</strain>
    </source>
</reference>